<dbReference type="Pfam" id="PF02687">
    <property type="entry name" value="FtsX"/>
    <property type="match status" value="2"/>
</dbReference>
<dbReference type="EMBL" id="CP000473">
    <property type="protein sequence ID" value="ABJ82727.1"/>
    <property type="molecule type" value="Genomic_DNA"/>
</dbReference>
<evidence type="ECO:0000256" key="5">
    <source>
        <dbReference type="ARBA" id="ARBA00023136"/>
    </source>
</evidence>
<name>Q027T0_SOLUE</name>
<evidence type="ECO:0000256" key="3">
    <source>
        <dbReference type="ARBA" id="ARBA00022692"/>
    </source>
</evidence>
<feature type="transmembrane region" description="Helical" evidence="7">
    <location>
        <begin position="827"/>
        <end position="847"/>
    </location>
</feature>
<dbReference type="OrthoDB" id="101410at2"/>
<keyword evidence="2" id="KW-1003">Cell membrane</keyword>
<dbReference type="KEGG" id="sus:Acid_1737"/>
<evidence type="ECO:0000313" key="10">
    <source>
        <dbReference type="EMBL" id="ABJ82727.1"/>
    </source>
</evidence>
<feature type="transmembrane region" description="Helical" evidence="7">
    <location>
        <begin position="783"/>
        <end position="807"/>
    </location>
</feature>
<dbReference type="PANTHER" id="PTHR30572:SF4">
    <property type="entry name" value="ABC TRANSPORTER PERMEASE YTRF"/>
    <property type="match status" value="1"/>
</dbReference>
<dbReference type="InterPro" id="IPR017800">
    <property type="entry name" value="ADOP"/>
</dbReference>
<keyword evidence="3 7" id="KW-0812">Transmembrane</keyword>
<keyword evidence="4 7" id="KW-1133">Transmembrane helix</keyword>
<evidence type="ECO:0000256" key="6">
    <source>
        <dbReference type="ARBA" id="ARBA00038076"/>
    </source>
</evidence>
<dbReference type="NCBIfam" id="TIGR03434">
    <property type="entry name" value="ADOP"/>
    <property type="match status" value="1"/>
</dbReference>
<comment type="similarity">
    <text evidence="6">Belongs to the ABC-4 integral membrane protein family.</text>
</comment>
<dbReference type="InterPro" id="IPR025857">
    <property type="entry name" value="MacB_PCD"/>
</dbReference>
<dbReference type="AlphaFoldDB" id="Q027T0"/>
<evidence type="ECO:0008006" key="11">
    <source>
        <dbReference type="Google" id="ProtNLM"/>
    </source>
</evidence>
<sequence length="862" mass="93938">MTEWLHTLRLRVRALLLRSRLDRDLEAEIEFHLAERVARSNLTPAEARRAFGNPTVLKEVSREMWTFRWLEILLQDLRYAARTLRKSPGFTIVAVLTLALGIGADTAIFSVVDAVMLRPLPFAEPARLVMLWGNVRRQRVERRGASYPDFVDWRALSHSFEAMAATENTVATITGGEEPERVRGEFVSQTYFDLVGVRPIIGREFRPEEDQVPQPDAVALIAESLWRRRFGADPAITGRTLQLDGKDYTILGVMPAWFHGLGDHSELWMPYTMSGTAADLAERTTRSFPVLARLRPGVTVAQAQTEFDGISLRLQAAYPAANEGRAVEVAPLERELLGDLRQPLLVLLCAVGFVLLIACTNVASLVLARSEARQREIGMRIALGAGRARVLAQLFTESCMLALLGAAAGLLLAHWGSHALITASPIWFPSYIQPGVDLRVALFCTLIAGSSGIALALVPALQMRNAKASGHAVDRREARRFRGALVVAEVAFAMLLLTGAGLLIRSVRQLAAIRPGYDPSHLLTFRIGLPRPTDARELQNRLARIPSVESVSLGSDVPLDGNGATFYAAEGQPPVTAQNRPRAYPHRVSPDFFHTLRIPFLAGRPFTEGELHEDATVVIVSEGLAKRFWPGADAIGKRIKTGTLESKTPWMTIVGVVNELKYRALPENPTADPDIFVPLSGPVRSPAVMLRTTLPPASLAPAVRRMLHDADATTVVYDLQTLEELMARQTAMSRFTGWLMGIFAASALLLAMIGIYGVMSYSVAQRTREIGIRMALGADRRQVLRMIAGNGMLLITAGLALGAAAAISLARLIDNLLYDVKPGDPVAFLAAAAALALVALVACLAPATRATRIAPASALRNE</sequence>
<dbReference type="eggNOG" id="COG0577">
    <property type="taxonomic scope" value="Bacteria"/>
</dbReference>
<evidence type="ECO:0000259" key="8">
    <source>
        <dbReference type="Pfam" id="PF02687"/>
    </source>
</evidence>
<reference evidence="10" key="1">
    <citation type="submission" date="2006-10" db="EMBL/GenBank/DDBJ databases">
        <title>Complete sequence of Solibacter usitatus Ellin6076.</title>
        <authorList>
            <consortium name="US DOE Joint Genome Institute"/>
            <person name="Copeland A."/>
            <person name="Lucas S."/>
            <person name="Lapidus A."/>
            <person name="Barry K."/>
            <person name="Detter J.C."/>
            <person name="Glavina del Rio T."/>
            <person name="Hammon N."/>
            <person name="Israni S."/>
            <person name="Dalin E."/>
            <person name="Tice H."/>
            <person name="Pitluck S."/>
            <person name="Thompson L.S."/>
            <person name="Brettin T."/>
            <person name="Bruce D."/>
            <person name="Han C."/>
            <person name="Tapia R."/>
            <person name="Gilna P."/>
            <person name="Schmutz J."/>
            <person name="Larimer F."/>
            <person name="Land M."/>
            <person name="Hauser L."/>
            <person name="Kyrpides N."/>
            <person name="Mikhailova N."/>
            <person name="Janssen P.H."/>
            <person name="Kuske C.R."/>
            <person name="Richardson P."/>
        </authorList>
    </citation>
    <scope>NUCLEOTIDE SEQUENCE</scope>
    <source>
        <strain evidence="10">Ellin6076</strain>
    </source>
</reference>
<dbReference type="GO" id="GO:0022857">
    <property type="term" value="F:transmembrane transporter activity"/>
    <property type="evidence" value="ECO:0007669"/>
    <property type="project" value="TreeGrafter"/>
</dbReference>
<dbReference type="Pfam" id="PF12704">
    <property type="entry name" value="MacB_PCD"/>
    <property type="match status" value="2"/>
</dbReference>
<dbReference type="InterPro" id="IPR050250">
    <property type="entry name" value="Macrolide_Exporter_MacB"/>
</dbReference>
<evidence type="ECO:0000259" key="9">
    <source>
        <dbReference type="Pfam" id="PF12704"/>
    </source>
</evidence>
<feature type="domain" description="ABC3 transporter permease C-terminal" evidence="8">
    <location>
        <begin position="350"/>
        <end position="465"/>
    </location>
</feature>
<proteinExistence type="inferred from homology"/>
<dbReference type="PANTHER" id="PTHR30572">
    <property type="entry name" value="MEMBRANE COMPONENT OF TRANSPORTER-RELATED"/>
    <property type="match status" value="1"/>
</dbReference>
<feature type="transmembrane region" description="Helical" evidence="7">
    <location>
        <begin position="90"/>
        <end position="112"/>
    </location>
</feature>
<feature type="transmembrane region" description="Helical" evidence="7">
    <location>
        <begin position="390"/>
        <end position="415"/>
    </location>
</feature>
<dbReference type="InterPro" id="IPR003838">
    <property type="entry name" value="ABC3_permease_C"/>
</dbReference>
<evidence type="ECO:0000256" key="1">
    <source>
        <dbReference type="ARBA" id="ARBA00004651"/>
    </source>
</evidence>
<feature type="domain" description="MacB-like periplasmic core" evidence="9">
    <location>
        <begin position="509"/>
        <end position="682"/>
    </location>
</feature>
<dbReference type="HOGENOM" id="CLU_009433_1_0_0"/>
<feature type="domain" description="ABC3 transporter permease C-terminal" evidence="8">
    <location>
        <begin position="742"/>
        <end position="855"/>
    </location>
</feature>
<dbReference type="GO" id="GO:0005886">
    <property type="term" value="C:plasma membrane"/>
    <property type="evidence" value="ECO:0007669"/>
    <property type="project" value="UniProtKB-SubCell"/>
</dbReference>
<feature type="transmembrane region" description="Helical" evidence="7">
    <location>
        <begin position="738"/>
        <end position="763"/>
    </location>
</feature>
<feature type="transmembrane region" description="Helical" evidence="7">
    <location>
        <begin position="344"/>
        <end position="369"/>
    </location>
</feature>
<dbReference type="InParanoid" id="Q027T0"/>
<feature type="domain" description="MacB-like periplasmic core" evidence="9">
    <location>
        <begin position="91"/>
        <end position="308"/>
    </location>
</feature>
<feature type="transmembrane region" description="Helical" evidence="7">
    <location>
        <begin position="440"/>
        <end position="461"/>
    </location>
</feature>
<dbReference type="STRING" id="234267.Acid_1737"/>
<evidence type="ECO:0000256" key="7">
    <source>
        <dbReference type="SAM" id="Phobius"/>
    </source>
</evidence>
<evidence type="ECO:0000256" key="2">
    <source>
        <dbReference type="ARBA" id="ARBA00022475"/>
    </source>
</evidence>
<comment type="subcellular location">
    <subcellularLocation>
        <location evidence="1">Cell membrane</location>
        <topology evidence="1">Multi-pass membrane protein</topology>
    </subcellularLocation>
</comment>
<feature type="transmembrane region" description="Helical" evidence="7">
    <location>
        <begin position="481"/>
        <end position="504"/>
    </location>
</feature>
<accession>Q027T0</accession>
<evidence type="ECO:0000256" key="4">
    <source>
        <dbReference type="ARBA" id="ARBA00022989"/>
    </source>
</evidence>
<keyword evidence="5 7" id="KW-0472">Membrane</keyword>
<organism evidence="10">
    <name type="scientific">Solibacter usitatus (strain Ellin6076)</name>
    <dbReference type="NCBI Taxonomy" id="234267"/>
    <lineage>
        <taxon>Bacteria</taxon>
        <taxon>Pseudomonadati</taxon>
        <taxon>Acidobacteriota</taxon>
        <taxon>Terriglobia</taxon>
        <taxon>Bryobacterales</taxon>
        <taxon>Solibacteraceae</taxon>
        <taxon>Candidatus Solibacter</taxon>
    </lineage>
</organism>
<protein>
    <recommendedName>
        <fullName evidence="11">Permease</fullName>
    </recommendedName>
</protein>
<gene>
    <name evidence="10" type="ordered locus">Acid_1737</name>
</gene>